<evidence type="ECO:0000313" key="2">
    <source>
        <dbReference type="Proteomes" id="UP000198983"/>
    </source>
</evidence>
<organism evidence="1 2">
    <name type="scientific">Actinopolymorpha singaporensis</name>
    <dbReference type="NCBI Taxonomy" id="117157"/>
    <lineage>
        <taxon>Bacteria</taxon>
        <taxon>Bacillati</taxon>
        <taxon>Actinomycetota</taxon>
        <taxon>Actinomycetes</taxon>
        <taxon>Propionibacteriales</taxon>
        <taxon>Actinopolymorphaceae</taxon>
        <taxon>Actinopolymorpha</taxon>
    </lineage>
</organism>
<keyword evidence="2" id="KW-1185">Reference proteome</keyword>
<proteinExistence type="predicted"/>
<dbReference type="RefSeq" id="WP_157728418.1">
    <property type="nucleotide sequence ID" value="NZ_LT629732.1"/>
</dbReference>
<protein>
    <recommendedName>
        <fullName evidence="3">WD40-like Beta Propeller Repeat</fullName>
    </recommendedName>
</protein>
<evidence type="ECO:0008006" key="3">
    <source>
        <dbReference type="Google" id="ProtNLM"/>
    </source>
</evidence>
<dbReference type="Gene3D" id="2.130.10.10">
    <property type="entry name" value="YVTN repeat-like/Quinoprotein amine dehydrogenase"/>
    <property type="match status" value="1"/>
</dbReference>
<dbReference type="OrthoDB" id="5176683at2"/>
<evidence type="ECO:0000313" key="1">
    <source>
        <dbReference type="EMBL" id="SDS29513.1"/>
    </source>
</evidence>
<sequence length="320" mass="33848">MSTTSTTERPSDDTVRLSLDGLDRGAAPRIGYLDGSELITPDARGLTLDGRFSWITPYAQGWLAGSYDENGPRLNFLDAHGDLLRGQPGAGAVVNASGSQVAYVTAAESTNRTTQLVVAPTLGSEAGKLRVPVPADATPVGFLSDSAVVYGTDGERPEVFVATVAGSERVPGLLGASDATEHGLIAGATDRSDNGSCSAVVRADGFAQLWSTCDFSFEQFSPDGRYILATDAHRDGIGFGTLAILDAKTGAVVAHYQKQDRDMVHINAMTWEDDRHVLATVYDEGEWAVVRTDTRGSIELATVPVPGPDAECPLFFSLRP</sequence>
<name>A0A1H1R1E3_9ACTN</name>
<dbReference type="Proteomes" id="UP000198983">
    <property type="component" value="Chromosome I"/>
</dbReference>
<reference evidence="1 2" key="1">
    <citation type="submission" date="2016-10" db="EMBL/GenBank/DDBJ databases">
        <authorList>
            <person name="de Groot N.N."/>
        </authorList>
    </citation>
    <scope>NUCLEOTIDE SEQUENCE [LARGE SCALE GENOMIC DNA]</scope>
    <source>
        <strain evidence="1 2">DSM 22024</strain>
    </source>
</reference>
<dbReference type="SUPFAM" id="SSF82171">
    <property type="entry name" value="DPP6 N-terminal domain-like"/>
    <property type="match status" value="1"/>
</dbReference>
<dbReference type="AlphaFoldDB" id="A0A1H1R1E3"/>
<dbReference type="EMBL" id="LT629732">
    <property type="protein sequence ID" value="SDS29513.1"/>
    <property type="molecule type" value="Genomic_DNA"/>
</dbReference>
<gene>
    <name evidence="1" type="ORF">SAMN04489717_2236</name>
</gene>
<accession>A0A1H1R1E3</accession>
<dbReference type="STRING" id="117157.SAMN04489717_2236"/>
<dbReference type="InterPro" id="IPR015943">
    <property type="entry name" value="WD40/YVTN_repeat-like_dom_sf"/>
</dbReference>